<name>A0A1Y2T2S2_9BIFI</name>
<accession>A0A1Y2T2S2</accession>
<keyword evidence="2" id="KW-1003">Cell membrane</keyword>
<feature type="transmembrane region" description="Helical" evidence="6">
    <location>
        <begin position="341"/>
        <end position="362"/>
    </location>
</feature>
<gene>
    <name evidence="8" type="ORF">B9T39_02370</name>
</gene>
<dbReference type="Pfam" id="PF09924">
    <property type="entry name" value="LPG_synthase_C"/>
    <property type="match status" value="1"/>
</dbReference>
<feature type="transmembrane region" description="Helical" evidence="6">
    <location>
        <begin position="454"/>
        <end position="471"/>
    </location>
</feature>
<organism evidence="8 9">
    <name type="scientific">Alloscardovia macacae</name>
    <dbReference type="NCBI Taxonomy" id="1160091"/>
    <lineage>
        <taxon>Bacteria</taxon>
        <taxon>Bacillati</taxon>
        <taxon>Actinomycetota</taxon>
        <taxon>Actinomycetes</taxon>
        <taxon>Bifidobacteriales</taxon>
        <taxon>Bifidobacteriaceae</taxon>
        <taxon>Alloscardovia</taxon>
    </lineage>
</organism>
<evidence type="ECO:0000256" key="6">
    <source>
        <dbReference type="SAM" id="Phobius"/>
    </source>
</evidence>
<feature type="domain" description="Phosphatidylglycerol lysyltransferase C-terminal" evidence="7">
    <location>
        <begin position="533"/>
        <end position="840"/>
    </location>
</feature>
<dbReference type="InterPro" id="IPR051211">
    <property type="entry name" value="PG_lysyltransferase"/>
</dbReference>
<evidence type="ECO:0000256" key="5">
    <source>
        <dbReference type="ARBA" id="ARBA00023136"/>
    </source>
</evidence>
<feature type="transmembrane region" description="Helical" evidence="6">
    <location>
        <begin position="124"/>
        <end position="146"/>
    </location>
</feature>
<dbReference type="PANTHER" id="PTHR34697:SF2">
    <property type="entry name" value="PHOSPHATIDYLGLYCEROL LYSYLTRANSFERASE"/>
    <property type="match status" value="1"/>
</dbReference>
<dbReference type="AlphaFoldDB" id="A0A1Y2T2S2"/>
<dbReference type="GO" id="GO:0055091">
    <property type="term" value="P:phospholipid homeostasis"/>
    <property type="evidence" value="ECO:0007669"/>
    <property type="project" value="TreeGrafter"/>
</dbReference>
<feature type="transmembrane region" description="Helical" evidence="6">
    <location>
        <begin position="209"/>
        <end position="227"/>
    </location>
</feature>
<evidence type="ECO:0000256" key="4">
    <source>
        <dbReference type="ARBA" id="ARBA00022989"/>
    </source>
</evidence>
<dbReference type="GO" id="GO:0016755">
    <property type="term" value="F:aminoacyltransferase activity"/>
    <property type="evidence" value="ECO:0007669"/>
    <property type="project" value="TreeGrafter"/>
</dbReference>
<protein>
    <recommendedName>
        <fullName evidence="7">Phosphatidylglycerol lysyltransferase C-terminal domain-containing protein</fullName>
    </recommendedName>
</protein>
<dbReference type="EMBL" id="NEKC01000004">
    <property type="protein sequence ID" value="OTA29700.1"/>
    <property type="molecule type" value="Genomic_DNA"/>
</dbReference>
<keyword evidence="3 6" id="KW-0812">Transmembrane</keyword>
<evidence type="ECO:0000256" key="3">
    <source>
        <dbReference type="ARBA" id="ARBA00022692"/>
    </source>
</evidence>
<dbReference type="RefSeq" id="WP_086106229.1">
    <property type="nucleotide sequence ID" value="NZ_NEKC01000004.1"/>
</dbReference>
<evidence type="ECO:0000313" key="9">
    <source>
        <dbReference type="Proteomes" id="UP000243540"/>
    </source>
</evidence>
<dbReference type="InterPro" id="IPR024320">
    <property type="entry name" value="LPG_synthase_C"/>
</dbReference>
<keyword evidence="5 6" id="KW-0472">Membrane</keyword>
<comment type="caution">
    <text evidence="8">The sequence shown here is derived from an EMBL/GenBank/DDBJ whole genome shotgun (WGS) entry which is preliminary data.</text>
</comment>
<feature type="transmembrane region" description="Helical" evidence="6">
    <location>
        <begin position="382"/>
        <end position="406"/>
    </location>
</feature>
<evidence type="ECO:0000256" key="2">
    <source>
        <dbReference type="ARBA" id="ARBA00022475"/>
    </source>
</evidence>
<evidence type="ECO:0000313" key="8">
    <source>
        <dbReference type="EMBL" id="OTA29700.1"/>
    </source>
</evidence>
<feature type="transmembrane region" description="Helical" evidence="6">
    <location>
        <begin position="158"/>
        <end position="175"/>
    </location>
</feature>
<keyword evidence="4 6" id="KW-1133">Transmembrane helix</keyword>
<feature type="transmembrane region" description="Helical" evidence="6">
    <location>
        <begin position="492"/>
        <end position="514"/>
    </location>
</feature>
<feature type="transmembrane region" description="Helical" evidence="6">
    <location>
        <begin position="30"/>
        <end position="49"/>
    </location>
</feature>
<feature type="transmembrane region" description="Helical" evidence="6">
    <location>
        <begin position="307"/>
        <end position="334"/>
    </location>
</feature>
<dbReference type="STRING" id="1160091.B9T39_02370"/>
<dbReference type="Proteomes" id="UP000243540">
    <property type="component" value="Unassembled WGS sequence"/>
</dbReference>
<proteinExistence type="predicted"/>
<feature type="transmembrane region" description="Helical" evidence="6">
    <location>
        <begin position="88"/>
        <end position="112"/>
    </location>
</feature>
<evidence type="ECO:0000256" key="1">
    <source>
        <dbReference type="ARBA" id="ARBA00004651"/>
    </source>
</evidence>
<reference evidence="8 9" key="1">
    <citation type="submission" date="2017-04" db="EMBL/GenBank/DDBJ databases">
        <title>Draft genome sequences of Alloscardovia macacae UMA81211 and UMA81212 isolated from the feces of a rhesus macaque (Macaca mulatta).</title>
        <authorList>
            <person name="Albert K."/>
            <person name="Sela D.A."/>
        </authorList>
    </citation>
    <scope>NUCLEOTIDE SEQUENCE [LARGE SCALE GENOMIC DNA]</scope>
    <source>
        <strain evidence="8 9">UMA81212</strain>
    </source>
</reference>
<sequence length="875" mass="97384">MHHSQKTSRDLGRPVRVILRDLLRFFERRPWTVVFAVAFFLVNTLWRILWDEGTLARYGIVEVGSRFPGSLFEATYVSLGGYGWARSLGTLIIVNTMAELIFGTAAILLLFGTAERLLGIAQSFAAAVVSTVIGISSALGVYFALYSGTLRWASLQSVTLRYGIGVAVIGVFLASTARMSTLWQRRISIITYAAIGMLILYRGEAKDYAFLFSAFVGQMYGFMISSADVSRLTVRYTYIGAVERRRIIASVYMIFAFGPVISVLSPLRVGPLSVLGTLMSSDYVSFSGQRLCTNDALRADCLVAHRALGAAGVSATILSIALLLVMVTIAWGLFHGRRAAAWASIVMSTFLAALTTSFYVFLPLEKSSYYDIPLRDRLRFVFFHGGMTEFTLIVLAMASLIIMILANLPSFPYRMSRWNALAGVSGIVLAGGVLASVCGWIIFSKLTDFSGGSFHVYPLEAVMGVATYLVPMGFLRQTWSFKDTKLYAPTELAILNTAGPVFWIVVCAVLLWWFRSAYMNGHSQSERLNAIITQGGNSLSFMSTWEGNQYWFSADGQNAIAYRVLFNVAIALTGVCGPAANAEKALAGFSTFCQERGWTPVLYSVHDDERSILESWGWNSLDVGTEMIIRPREWSTTGKKWQDIRTALNKARREGLRDILTTYEQMPASVREQIMDISEEWSEEKALPEMKFTLGGVEELMDPRVQILYAIDEFGRVQAVTSWLPTYRDGVVVGWTLDFMRHRSDSMKGVMEFLIARMAERLHDECEDEESENNEGSSIEFLSLSAAPLSGVEIHEGQSELLSHVLQFVAKILEPAYGFSSLFFFKKKFQPEEQHVFIVYPDSSKLAQISLAISHAYLPQLGAKDLLNLMKTLRG</sequence>
<dbReference type="PANTHER" id="PTHR34697">
    <property type="entry name" value="PHOSPHATIDYLGLYCEROL LYSYLTRANSFERASE"/>
    <property type="match status" value="1"/>
</dbReference>
<evidence type="ECO:0000259" key="7">
    <source>
        <dbReference type="Pfam" id="PF09924"/>
    </source>
</evidence>
<dbReference type="GO" id="GO:0005886">
    <property type="term" value="C:plasma membrane"/>
    <property type="evidence" value="ECO:0007669"/>
    <property type="project" value="UniProtKB-SubCell"/>
</dbReference>
<feature type="transmembrane region" description="Helical" evidence="6">
    <location>
        <begin position="187"/>
        <end position="203"/>
    </location>
</feature>
<feature type="transmembrane region" description="Helical" evidence="6">
    <location>
        <begin position="418"/>
        <end position="442"/>
    </location>
</feature>
<comment type="subcellular location">
    <subcellularLocation>
        <location evidence="1">Cell membrane</location>
        <topology evidence="1">Multi-pass membrane protein</topology>
    </subcellularLocation>
</comment>
<feature type="transmembrane region" description="Helical" evidence="6">
    <location>
        <begin position="247"/>
        <end position="267"/>
    </location>
</feature>